<dbReference type="GO" id="GO:0045259">
    <property type="term" value="C:proton-transporting ATP synthase complex"/>
    <property type="evidence" value="ECO:0007669"/>
    <property type="project" value="InterPro"/>
</dbReference>
<evidence type="ECO:0008006" key="4">
    <source>
        <dbReference type="Google" id="ProtNLM"/>
    </source>
</evidence>
<name>A0A9W4JPN9_9EURO</name>
<dbReference type="GO" id="GO:0046933">
    <property type="term" value="F:proton-transporting ATP synthase activity, rotational mechanism"/>
    <property type="evidence" value="ECO:0007669"/>
    <property type="project" value="InterPro"/>
</dbReference>
<evidence type="ECO:0000313" key="3">
    <source>
        <dbReference type="Proteomes" id="UP001152592"/>
    </source>
</evidence>
<comment type="similarity">
    <text evidence="1">Belongs to the eukaryotic ATPase epsilon family.</text>
</comment>
<dbReference type="GO" id="GO:0005743">
    <property type="term" value="C:mitochondrial inner membrane"/>
    <property type="evidence" value="ECO:0007669"/>
    <property type="project" value="InterPro"/>
</dbReference>
<dbReference type="SUPFAM" id="SSF48690">
    <property type="entry name" value="Epsilon subunit of mitochondrial F1F0-ATP synthase"/>
    <property type="match status" value="1"/>
</dbReference>
<dbReference type="Gene3D" id="1.10.1620.20">
    <property type="entry name" value="ATP synthase, F1 complex, epsilon subunit superfamily, mitochondrial"/>
    <property type="match status" value="1"/>
</dbReference>
<dbReference type="GO" id="GO:0042776">
    <property type="term" value="P:proton motive force-driven mitochondrial ATP synthesis"/>
    <property type="evidence" value="ECO:0007669"/>
    <property type="project" value="TreeGrafter"/>
</dbReference>
<dbReference type="OrthoDB" id="4369598at2759"/>
<dbReference type="EMBL" id="CAJVPD010000270">
    <property type="protein sequence ID" value="CAG8412607.1"/>
    <property type="molecule type" value="Genomic_DNA"/>
</dbReference>
<dbReference type="AlphaFoldDB" id="A0A9W4JPN9"/>
<evidence type="ECO:0000313" key="2">
    <source>
        <dbReference type="EMBL" id="CAG8412607.1"/>
    </source>
</evidence>
<evidence type="ECO:0000256" key="1">
    <source>
        <dbReference type="ARBA" id="ARBA00009502"/>
    </source>
</evidence>
<reference evidence="2" key="1">
    <citation type="submission" date="2021-07" db="EMBL/GenBank/DDBJ databases">
        <authorList>
            <person name="Branca A.L. A."/>
        </authorList>
    </citation>
    <scope>NUCLEOTIDE SEQUENCE</scope>
</reference>
<organism evidence="2 3">
    <name type="scientific">Penicillium salamii</name>
    <dbReference type="NCBI Taxonomy" id="1612424"/>
    <lineage>
        <taxon>Eukaryota</taxon>
        <taxon>Fungi</taxon>
        <taxon>Dikarya</taxon>
        <taxon>Ascomycota</taxon>
        <taxon>Pezizomycotina</taxon>
        <taxon>Eurotiomycetes</taxon>
        <taxon>Eurotiomycetidae</taxon>
        <taxon>Eurotiales</taxon>
        <taxon>Aspergillaceae</taxon>
        <taxon>Penicillium</taxon>
    </lineage>
</organism>
<proteinExistence type="inferred from homology"/>
<sequence>MESHVRANIELPNLRIECRNPHRFHPLQSNPIPHPPFKMTAAWKAAGLTYNRYLAIAARTVRRSLKDGPRLASERRGQMDLRFAKWENGKQGEVRSLAQANNEALSQTAEK</sequence>
<dbReference type="Proteomes" id="UP001152592">
    <property type="component" value="Unassembled WGS sequence"/>
</dbReference>
<protein>
    <recommendedName>
        <fullName evidence="4">Mitochondrial ATP synthase epsilon chain domain-containing protein</fullName>
    </recommendedName>
</protein>
<dbReference type="PANTHER" id="PTHR12448">
    <property type="entry name" value="ATP SYNTHASE EPSILON CHAIN, MITOCHONDRIAL"/>
    <property type="match status" value="1"/>
</dbReference>
<dbReference type="CDD" id="cd12153">
    <property type="entry name" value="F1-ATPase_epsilon"/>
    <property type="match status" value="1"/>
</dbReference>
<gene>
    <name evidence="2" type="ORF">PSALAMII_LOCUS8854</name>
</gene>
<dbReference type="Pfam" id="PF04627">
    <property type="entry name" value="ATP-synt_Eps"/>
    <property type="match status" value="1"/>
</dbReference>
<dbReference type="FunFam" id="1.10.1620.20:FF:000003">
    <property type="entry name" value="Mitochondrial ATP synthase epsilon chain domain-containing protein"/>
    <property type="match status" value="1"/>
</dbReference>
<dbReference type="InterPro" id="IPR006721">
    <property type="entry name" value="ATP_synth_F1_esu_mt"/>
</dbReference>
<dbReference type="InterPro" id="IPR036742">
    <property type="entry name" value="ATP_synth_F1_esu_sf_mt"/>
</dbReference>
<comment type="caution">
    <text evidence="2">The sequence shown here is derived from an EMBL/GenBank/DDBJ whole genome shotgun (WGS) entry which is preliminary data.</text>
</comment>
<dbReference type="PANTHER" id="PTHR12448:SF0">
    <property type="entry name" value="ATP SYNTHASE SUBUNIT EPSILON, MITOCHONDRIAL"/>
    <property type="match status" value="1"/>
</dbReference>
<accession>A0A9W4JPN9</accession>